<dbReference type="EMBL" id="OCNH01000006">
    <property type="protein sequence ID" value="SOD96946.1"/>
    <property type="molecule type" value="Genomic_DNA"/>
</dbReference>
<proteinExistence type="predicted"/>
<organism evidence="3 4">
    <name type="scientific">Spirosoma fluviale</name>
    <dbReference type="NCBI Taxonomy" id="1597977"/>
    <lineage>
        <taxon>Bacteria</taxon>
        <taxon>Pseudomonadati</taxon>
        <taxon>Bacteroidota</taxon>
        <taxon>Cytophagia</taxon>
        <taxon>Cytophagales</taxon>
        <taxon>Cytophagaceae</taxon>
        <taxon>Spirosoma</taxon>
    </lineage>
</organism>
<dbReference type="Proteomes" id="UP000219452">
    <property type="component" value="Unassembled WGS sequence"/>
</dbReference>
<dbReference type="PANTHER" id="PTHR31435:SF10">
    <property type="entry name" value="BSR4717 PROTEIN"/>
    <property type="match status" value="1"/>
</dbReference>
<dbReference type="PROSITE" id="PS51186">
    <property type="entry name" value="GNAT"/>
    <property type="match status" value="1"/>
</dbReference>
<keyword evidence="4" id="KW-1185">Reference proteome</keyword>
<dbReference type="GO" id="GO:0016747">
    <property type="term" value="F:acyltransferase activity, transferring groups other than amino-acyl groups"/>
    <property type="evidence" value="ECO:0007669"/>
    <property type="project" value="InterPro"/>
</dbReference>
<accession>A0A286GP43</accession>
<evidence type="ECO:0000259" key="2">
    <source>
        <dbReference type="PROSITE" id="PS51729"/>
    </source>
</evidence>
<dbReference type="PANTHER" id="PTHR31435">
    <property type="entry name" value="PROTEIN NATD1"/>
    <property type="match status" value="1"/>
</dbReference>
<dbReference type="InterPro" id="IPR031165">
    <property type="entry name" value="GNAT_YJDJ"/>
</dbReference>
<reference evidence="4" key="1">
    <citation type="submission" date="2017-09" db="EMBL/GenBank/DDBJ databases">
        <authorList>
            <person name="Varghese N."/>
            <person name="Submissions S."/>
        </authorList>
    </citation>
    <scope>NUCLEOTIDE SEQUENCE [LARGE SCALE GENOMIC DNA]</scope>
    <source>
        <strain evidence="4">DSM 29961</strain>
    </source>
</reference>
<protein>
    <submittedName>
        <fullName evidence="3">Uncharacterized protein</fullName>
    </submittedName>
</protein>
<dbReference type="InterPro" id="IPR045057">
    <property type="entry name" value="Gcn5-rel_NAT"/>
</dbReference>
<dbReference type="InterPro" id="IPR016181">
    <property type="entry name" value="Acyl_CoA_acyltransferase"/>
</dbReference>
<feature type="domain" description="N-acetyltransferase" evidence="2">
    <location>
        <begin position="18"/>
        <end position="105"/>
    </location>
</feature>
<sequence>MPFDGANEHKQNMDIQHKDNGQKGMFYVAVDGKTEAEMTYVWSGDQRIIIDHTAVSEALKGQGIGKQLVQATVVFAREKQLKILPLCPFARSVFDKTSDYQDVLF</sequence>
<evidence type="ECO:0000259" key="1">
    <source>
        <dbReference type="PROSITE" id="PS51186"/>
    </source>
</evidence>
<dbReference type="AlphaFoldDB" id="A0A286GP43"/>
<gene>
    <name evidence="3" type="ORF">SAMN06269250_5583</name>
</gene>
<dbReference type="CDD" id="cd04301">
    <property type="entry name" value="NAT_SF"/>
    <property type="match status" value="1"/>
</dbReference>
<dbReference type="SUPFAM" id="SSF55729">
    <property type="entry name" value="Acyl-CoA N-acyltransferases (Nat)"/>
    <property type="match status" value="1"/>
</dbReference>
<feature type="domain" description="N-acetyltransferase" evidence="1">
    <location>
        <begin position="1"/>
        <end position="105"/>
    </location>
</feature>
<dbReference type="InterPro" id="IPR000182">
    <property type="entry name" value="GNAT_dom"/>
</dbReference>
<evidence type="ECO:0000313" key="4">
    <source>
        <dbReference type="Proteomes" id="UP000219452"/>
    </source>
</evidence>
<evidence type="ECO:0000313" key="3">
    <source>
        <dbReference type="EMBL" id="SOD96946.1"/>
    </source>
</evidence>
<dbReference type="Pfam" id="PF14542">
    <property type="entry name" value="Acetyltransf_CG"/>
    <property type="match status" value="1"/>
</dbReference>
<dbReference type="Gene3D" id="3.40.630.30">
    <property type="match status" value="1"/>
</dbReference>
<name>A0A286GP43_9BACT</name>
<dbReference type="PROSITE" id="PS51729">
    <property type="entry name" value="GNAT_YJDJ"/>
    <property type="match status" value="1"/>
</dbReference>